<gene>
    <name evidence="1" type="ORF">GCM10007915_00400</name>
    <name evidence="2" type="ORF">GCM10007915_11980</name>
    <name evidence="3" type="ORF">SAMN05660405_02562</name>
</gene>
<dbReference type="Proteomes" id="UP001156645">
    <property type="component" value="Unassembled WGS sequence"/>
</dbReference>
<reference evidence="1" key="4">
    <citation type="submission" date="2023-01" db="EMBL/GenBank/DDBJ databases">
        <title>Draft genome sequence of Psychrobacter pacificensis strain NBRC 103191.</title>
        <authorList>
            <person name="Sun Q."/>
            <person name="Mori K."/>
        </authorList>
    </citation>
    <scope>NUCLEOTIDE SEQUENCE</scope>
    <source>
        <strain evidence="1">NBRC 103191</strain>
    </source>
</reference>
<reference evidence="5" key="3">
    <citation type="journal article" date="2019" name="Int. J. Syst. Evol. Microbiol.">
        <title>The Global Catalogue of Microorganisms (GCM) 10K type strain sequencing project: providing services to taxonomists for standard genome sequencing and annotation.</title>
        <authorList>
            <consortium name="The Broad Institute Genomics Platform"/>
            <consortium name="The Broad Institute Genome Sequencing Center for Infectious Disease"/>
            <person name="Wu L."/>
            <person name="Ma J."/>
        </authorList>
    </citation>
    <scope>NUCLEOTIDE SEQUENCE [LARGE SCALE GENOMIC DNA]</scope>
    <source>
        <strain evidence="5">NBRC 103191</strain>
    </source>
</reference>
<name>A0A1G7AQY2_9GAMM</name>
<evidence type="ECO:0000313" key="3">
    <source>
        <dbReference type="EMBL" id="SDE16937.1"/>
    </source>
</evidence>
<dbReference type="InterPro" id="IPR045633">
    <property type="entry name" value="DUF6414"/>
</dbReference>
<reference evidence="1" key="1">
    <citation type="journal article" date="2014" name="Int. J. Syst. Evol. Microbiol.">
        <title>Complete genome of a new Firmicutes species belonging to the dominant human colonic microbiota ('Ruminococcus bicirculans') reveals two chromosomes and a selective capacity to utilize plant glucans.</title>
        <authorList>
            <consortium name="NISC Comparative Sequencing Program"/>
            <person name="Wegmann U."/>
            <person name="Louis P."/>
            <person name="Goesmann A."/>
            <person name="Henrissat B."/>
            <person name="Duncan S.H."/>
            <person name="Flint H.J."/>
        </authorList>
    </citation>
    <scope>NUCLEOTIDE SEQUENCE</scope>
    <source>
        <strain evidence="1">NBRC 103191</strain>
    </source>
</reference>
<dbReference type="EMBL" id="FNAL01000034">
    <property type="protein sequence ID" value="SDE16937.1"/>
    <property type="molecule type" value="Genomic_DNA"/>
</dbReference>
<reference evidence="3 4" key="2">
    <citation type="submission" date="2016-10" db="EMBL/GenBank/DDBJ databases">
        <authorList>
            <person name="de Groot N.N."/>
        </authorList>
    </citation>
    <scope>NUCLEOTIDE SEQUENCE [LARGE SCALE GENOMIC DNA]</scope>
    <source>
        <strain evidence="3 4">DSM 23406</strain>
    </source>
</reference>
<dbReference type="RefSeq" id="WP_093071362.1">
    <property type="nucleotide sequence ID" value="NZ_BSOK01000002.1"/>
</dbReference>
<dbReference type="EMBL" id="BSOK01000020">
    <property type="protein sequence ID" value="GLR28960.1"/>
    <property type="molecule type" value="Genomic_DNA"/>
</dbReference>
<dbReference type="EMBL" id="BSOK01000002">
    <property type="protein sequence ID" value="GLR27802.1"/>
    <property type="molecule type" value="Genomic_DNA"/>
</dbReference>
<sequence>MAKQQTTKSIYDFIYLDIDRIHSYYAQLMDGVPNQKTSSSREQKDFTYKVTAGPRDILHTEGIKGDSKEESLDQLMDMHHVLPRDMINLLDEHNLISKKLAANNLGRLVMIQGLINFADFETLGKNSDNALNAHRQLNQESGEEFSDEEESNMKTVFKVINAYPIGVQATMQVNSGTTQHAWMALDKKYLTSAHLVSALKHKTLSSEEFVVLGILDAVPDRFVKEDAKDLEKFKDNLVKANPFFHALFSMSDAYKEIIGRPDDFYGITPISIFRVMRAKIEN</sequence>
<evidence type="ECO:0000313" key="2">
    <source>
        <dbReference type="EMBL" id="GLR28960.1"/>
    </source>
</evidence>
<protein>
    <submittedName>
        <fullName evidence="3">Uncharacterized protein</fullName>
    </submittedName>
</protein>
<keyword evidence="5" id="KW-1185">Reference proteome</keyword>
<dbReference type="AlphaFoldDB" id="A0A1G7AQY2"/>
<accession>A0A1G7AQY2</accession>
<organism evidence="3 4">
    <name type="scientific">Psychrobacter pacificensis</name>
    <dbReference type="NCBI Taxonomy" id="112002"/>
    <lineage>
        <taxon>Bacteria</taxon>
        <taxon>Pseudomonadati</taxon>
        <taxon>Pseudomonadota</taxon>
        <taxon>Gammaproteobacteria</taxon>
        <taxon>Moraxellales</taxon>
        <taxon>Moraxellaceae</taxon>
        <taxon>Psychrobacter</taxon>
    </lineage>
</organism>
<evidence type="ECO:0000313" key="4">
    <source>
        <dbReference type="Proteomes" id="UP000198501"/>
    </source>
</evidence>
<evidence type="ECO:0000313" key="1">
    <source>
        <dbReference type="EMBL" id="GLR27802.1"/>
    </source>
</evidence>
<evidence type="ECO:0000313" key="5">
    <source>
        <dbReference type="Proteomes" id="UP001156645"/>
    </source>
</evidence>
<dbReference type="Proteomes" id="UP000198501">
    <property type="component" value="Unassembled WGS sequence"/>
</dbReference>
<dbReference type="Pfam" id="PF19952">
    <property type="entry name" value="DUF6414"/>
    <property type="match status" value="1"/>
</dbReference>
<proteinExistence type="predicted"/>